<gene>
    <name evidence="7" type="ORF">SAMN04488526_1942</name>
</gene>
<name>A0A1H7MII6_9RHOB</name>
<dbReference type="STRING" id="188906.SAMN04488526_1942"/>
<keyword evidence="8" id="KW-1185">Reference proteome</keyword>
<feature type="chain" id="PRO_5011726045" evidence="6">
    <location>
        <begin position="18"/>
        <end position="297"/>
    </location>
</feature>
<dbReference type="PANTHER" id="PTHR41164">
    <property type="entry name" value="CURLI PRODUCTION ASSEMBLY/TRANSPORT COMPONENT CSGG"/>
    <property type="match status" value="1"/>
</dbReference>
<keyword evidence="3" id="KW-0472">Membrane</keyword>
<dbReference type="PROSITE" id="PS51257">
    <property type="entry name" value="PROKAR_LIPOPROTEIN"/>
    <property type="match status" value="1"/>
</dbReference>
<protein>
    <submittedName>
        <fullName evidence="7">Curli production assembly/transport component CsgG</fullName>
    </submittedName>
</protein>
<evidence type="ECO:0000256" key="3">
    <source>
        <dbReference type="ARBA" id="ARBA00023136"/>
    </source>
</evidence>
<evidence type="ECO:0000256" key="5">
    <source>
        <dbReference type="ARBA" id="ARBA00023288"/>
    </source>
</evidence>
<evidence type="ECO:0000313" key="7">
    <source>
        <dbReference type="EMBL" id="SEL10708.1"/>
    </source>
</evidence>
<dbReference type="PANTHER" id="PTHR41164:SF1">
    <property type="entry name" value="CURLI PRODUCTION ASSEMBLY_TRANSPORT COMPONENT CSGG"/>
    <property type="match status" value="1"/>
</dbReference>
<reference evidence="7 8" key="1">
    <citation type="submission" date="2016-10" db="EMBL/GenBank/DDBJ databases">
        <authorList>
            <person name="de Groot N.N."/>
        </authorList>
    </citation>
    <scope>NUCLEOTIDE SEQUENCE [LARGE SCALE GENOMIC DNA]</scope>
    <source>
        <strain evidence="7 8">DSM 14858</strain>
    </source>
</reference>
<keyword evidence="1" id="KW-1003">Cell membrane</keyword>
<dbReference type="Proteomes" id="UP000199283">
    <property type="component" value="Unassembled WGS sequence"/>
</dbReference>
<evidence type="ECO:0000256" key="1">
    <source>
        <dbReference type="ARBA" id="ARBA00022475"/>
    </source>
</evidence>
<accession>A0A1H7MII6</accession>
<dbReference type="GO" id="GO:0030288">
    <property type="term" value="C:outer membrane-bounded periplasmic space"/>
    <property type="evidence" value="ECO:0007669"/>
    <property type="project" value="InterPro"/>
</dbReference>
<keyword evidence="2 6" id="KW-0732">Signal</keyword>
<evidence type="ECO:0000256" key="4">
    <source>
        <dbReference type="ARBA" id="ARBA00023139"/>
    </source>
</evidence>
<feature type="signal peptide" evidence="6">
    <location>
        <begin position="1"/>
        <end position="17"/>
    </location>
</feature>
<dbReference type="Gene3D" id="3.40.50.10610">
    <property type="entry name" value="ABC-type transport auxiliary lipoprotein component"/>
    <property type="match status" value="1"/>
</dbReference>
<keyword evidence="5" id="KW-0449">Lipoprotein</keyword>
<keyword evidence="4" id="KW-0564">Palmitate</keyword>
<evidence type="ECO:0000256" key="2">
    <source>
        <dbReference type="ARBA" id="ARBA00022729"/>
    </source>
</evidence>
<dbReference type="AlphaFoldDB" id="A0A1H7MII6"/>
<dbReference type="InterPro" id="IPR005534">
    <property type="entry name" value="Curli_assmbl/transp-comp_CsgG"/>
</dbReference>
<evidence type="ECO:0000256" key="6">
    <source>
        <dbReference type="SAM" id="SignalP"/>
    </source>
</evidence>
<organism evidence="7 8">
    <name type="scientific">Jannaschia helgolandensis</name>
    <dbReference type="NCBI Taxonomy" id="188906"/>
    <lineage>
        <taxon>Bacteria</taxon>
        <taxon>Pseudomonadati</taxon>
        <taxon>Pseudomonadota</taxon>
        <taxon>Alphaproteobacteria</taxon>
        <taxon>Rhodobacterales</taxon>
        <taxon>Roseobacteraceae</taxon>
        <taxon>Jannaschia</taxon>
    </lineage>
</organism>
<dbReference type="EMBL" id="FNZQ01000003">
    <property type="protein sequence ID" value="SEL10708.1"/>
    <property type="molecule type" value="Genomic_DNA"/>
</dbReference>
<dbReference type="RefSeq" id="WP_092762231.1">
    <property type="nucleotide sequence ID" value="NZ_FNZQ01000003.1"/>
</dbReference>
<evidence type="ECO:0000313" key="8">
    <source>
        <dbReference type="Proteomes" id="UP000199283"/>
    </source>
</evidence>
<proteinExistence type="predicted"/>
<sequence>MKSLRFRASIVATLVLAGCQSALPIPFSAPTPQFNGTIPVVTATPADAALECLSNSSAVRNSNRVFSVHIISDLTQKIEVDETGGYIPRDTAGMLVTALSRAGVRQVNRVNTTVTEFEIARAREQILGDGRVTIVEGEPLNYRPLERGSLRGSDIVIDGAITQLDFNTYSRGAEAGLFGLSGGRRNFALTVAADLRVTDTRTTELLMAEAYSKQAVGVEVFGSIFRFFGDELFDVQIGSRSQEGLHAGIRWMLAEAAYDIVSQTLNHDGSCDRFLPKFQAQQQVTDASVTAVAVEPT</sequence>
<dbReference type="Pfam" id="PF03783">
    <property type="entry name" value="CsgG"/>
    <property type="match status" value="1"/>
</dbReference>
<dbReference type="OrthoDB" id="8832648at2"/>